<comment type="caution">
    <text evidence="1">The sequence shown here is derived from an EMBL/GenBank/DDBJ whole genome shotgun (WGS) entry which is preliminary data.</text>
</comment>
<reference evidence="1 2" key="1">
    <citation type="submission" date="2017-12" db="EMBL/GenBank/DDBJ databases">
        <title>Comparative genomics of Botrytis spp.</title>
        <authorList>
            <person name="Valero-Jimenez C.A."/>
            <person name="Tapia P."/>
            <person name="Veloso J."/>
            <person name="Silva-Moreno E."/>
            <person name="Staats M."/>
            <person name="Valdes J.H."/>
            <person name="Van Kan J.A.L."/>
        </authorList>
    </citation>
    <scope>NUCLEOTIDE SEQUENCE [LARGE SCALE GENOMIC DNA]</scope>
    <source>
        <strain evidence="1 2">Bt9001</strain>
    </source>
</reference>
<proteinExistence type="predicted"/>
<keyword evidence="2" id="KW-1185">Reference proteome</keyword>
<accession>A0A4Z1EM25</accession>
<organism evidence="1 2">
    <name type="scientific">Botrytis tulipae</name>
    <dbReference type="NCBI Taxonomy" id="87230"/>
    <lineage>
        <taxon>Eukaryota</taxon>
        <taxon>Fungi</taxon>
        <taxon>Dikarya</taxon>
        <taxon>Ascomycota</taxon>
        <taxon>Pezizomycotina</taxon>
        <taxon>Leotiomycetes</taxon>
        <taxon>Helotiales</taxon>
        <taxon>Sclerotiniaceae</taxon>
        <taxon>Botrytis</taxon>
    </lineage>
</organism>
<dbReference type="AlphaFoldDB" id="A0A4Z1EM25"/>
<protein>
    <submittedName>
        <fullName evidence="1">Uncharacterized protein</fullName>
    </submittedName>
</protein>
<dbReference type="EMBL" id="PQXH01000085">
    <property type="protein sequence ID" value="TGO12610.1"/>
    <property type="molecule type" value="Genomic_DNA"/>
</dbReference>
<gene>
    <name evidence="1" type="ORF">BTUL_0085g00200</name>
</gene>
<name>A0A4Z1EM25_9HELO</name>
<dbReference type="Proteomes" id="UP000297777">
    <property type="component" value="Unassembled WGS sequence"/>
</dbReference>
<sequence>MREEWFLGIDLARGSEVSAHQTELKIGGGLNILASRPEVIIAINDRMDPALLTILSTRNG</sequence>
<evidence type="ECO:0000313" key="1">
    <source>
        <dbReference type="EMBL" id="TGO12610.1"/>
    </source>
</evidence>
<evidence type="ECO:0000313" key="2">
    <source>
        <dbReference type="Proteomes" id="UP000297777"/>
    </source>
</evidence>